<dbReference type="InterPro" id="IPR046373">
    <property type="entry name" value="Acyl-CoA_Oxase/DH_mid-dom_sf"/>
</dbReference>
<feature type="domain" description="Acyl-CoA oxidase C-alpha1" evidence="15">
    <location>
        <begin position="283"/>
        <end position="447"/>
    </location>
</feature>
<dbReference type="FunFam" id="1.10.540.10:FF:000015">
    <property type="entry name" value="Acyl-coenzyme A oxidase"/>
    <property type="match status" value="1"/>
</dbReference>
<dbReference type="InterPro" id="IPR055060">
    <property type="entry name" value="ACOX_C_alpha1"/>
</dbReference>
<dbReference type="InterPro" id="IPR009100">
    <property type="entry name" value="AcylCoA_DH/oxidase_NM_dom_sf"/>
</dbReference>
<accession>A0A9P5S0M7</accession>
<dbReference type="InterPro" id="IPR002655">
    <property type="entry name" value="Acyl-CoA_oxidase_C"/>
</dbReference>
<evidence type="ECO:0000256" key="1">
    <source>
        <dbReference type="ARBA" id="ARBA00001974"/>
    </source>
</evidence>
<evidence type="ECO:0000256" key="10">
    <source>
        <dbReference type="PIRNR" id="PIRNR000168"/>
    </source>
</evidence>
<evidence type="ECO:0000313" key="16">
    <source>
        <dbReference type="EMBL" id="KAF9152222.1"/>
    </source>
</evidence>
<comment type="cofactor">
    <cofactor evidence="1">
        <name>FAD</name>
        <dbReference type="ChEBI" id="CHEBI:57692"/>
    </cofactor>
</comment>
<dbReference type="SUPFAM" id="SSF47203">
    <property type="entry name" value="Acyl-CoA dehydrogenase C-terminal domain-like"/>
    <property type="match status" value="2"/>
</dbReference>
<proteinExistence type="inferred from homology"/>
<dbReference type="InterPro" id="IPR029320">
    <property type="entry name" value="Acyl-CoA_ox_N"/>
</dbReference>
<dbReference type="Pfam" id="PF14749">
    <property type="entry name" value="Acyl-CoA_ox_N"/>
    <property type="match status" value="1"/>
</dbReference>
<keyword evidence="5 10" id="KW-0274">FAD</keyword>
<dbReference type="FunFam" id="2.40.110.10:FF:000003">
    <property type="entry name" value="Acyl-coenzyme A oxidase"/>
    <property type="match status" value="1"/>
</dbReference>
<dbReference type="GO" id="GO:0033540">
    <property type="term" value="P:fatty acid beta-oxidation using acyl-CoA oxidase"/>
    <property type="evidence" value="ECO:0007669"/>
    <property type="project" value="TreeGrafter"/>
</dbReference>
<dbReference type="SUPFAM" id="SSF56645">
    <property type="entry name" value="Acyl-CoA dehydrogenase NM domain-like"/>
    <property type="match status" value="1"/>
</dbReference>
<evidence type="ECO:0000256" key="2">
    <source>
        <dbReference type="ARBA" id="ARBA00004275"/>
    </source>
</evidence>
<dbReference type="InterPro" id="IPR036250">
    <property type="entry name" value="AcylCo_DH-like_C"/>
</dbReference>
<protein>
    <recommendedName>
        <fullName evidence="10">Acyl-coenzyme A oxidase</fullName>
    </recommendedName>
</protein>
<evidence type="ECO:0000256" key="3">
    <source>
        <dbReference type="ARBA" id="ARBA00006288"/>
    </source>
</evidence>
<dbReference type="Proteomes" id="UP000748756">
    <property type="component" value="Unassembled WGS sequence"/>
</dbReference>
<dbReference type="GO" id="GO:0005504">
    <property type="term" value="F:fatty acid binding"/>
    <property type="evidence" value="ECO:0007669"/>
    <property type="project" value="TreeGrafter"/>
</dbReference>
<keyword evidence="4 10" id="KW-0285">Flavoprotein</keyword>
<dbReference type="GO" id="GO:0003997">
    <property type="term" value="F:acyl-CoA oxidase activity"/>
    <property type="evidence" value="ECO:0007669"/>
    <property type="project" value="InterPro"/>
</dbReference>
<keyword evidence="7" id="KW-0560">Oxidoreductase</keyword>
<evidence type="ECO:0000256" key="5">
    <source>
        <dbReference type="ARBA" id="ARBA00022827"/>
    </source>
</evidence>
<evidence type="ECO:0000256" key="6">
    <source>
        <dbReference type="ARBA" id="ARBA00022832"/>
    </source>
</evidence>
<organism evidence="16 17">
    <name type="scientific">Linnemannia schmuckeri</name>
    <dbReference type="NCBI Taxonomy" id="64567"/>
    <lineage>
        <taxon>Eukaryota</taxon>
        <taxon>Fungi</taxon>
        <taxon>Fungi incertae sedis</taxon>
        <taxon>Mucoromycota</taxon>
        <taxon>Mortierellomycotina</taxon>
        <taxon>Mortierellomycetes</taxon>
        <taxon>Mortierellales</taxon>
        <taxon>Mortierellaceae</taxon>
        <taxon>Linnemannia</taxon>
    </lineage>
</organism>
<evidence type="ECO:0000313" key="17">
    <source>
        <dbReference type="Proteomes" id="UP000748756"/>
    </source>
</evidence>
<keyword evidence="17" id="KW-1185">Reference proteome</keyword>
<dbReference type="Gene3D" id="2.40.110.10">
    <property type="entry name" value="Butyryl-CoA Dehydrogenase, subunit A, domain 2"/>
    <property type="match status" value="1"/>
</dbReference>
<dbReference type="GO" id="GO:0071949">
    <property type="term" value="F:FAD binding"/>
    <property type="evidence" value="ECO:0007669"/>
    <property type="project" value="InterPro"/>
</dbReference>
<dbReference type="InterPro" id="IPR037069">
    <property type="entry name" value="AcylCoA_DH/ox_N_sf"/>
</dbReference>
<evidence type="ECO:0000256" key="8">
    <source>
        <dbReference type="ARBA" id="ARBA00023098"/>
    </source>
</evidence>
<evidence type="ECO:0000259" key="15">
    <source>
        <dbReference type="Pfam" id="PF22924"/>
    </source>
</evidence>
<name>A0A9P5S0M7_9FUNG</name>
<evidence type="ECO:0000256" key="7">
    <source>
        <dbReference type="ARBA" id="ARBA00023002"/>
    </source>
</evidence>
<sequence length="694" mass="77583">MPPFIPPLSDPSKTVPALASERSLVSFPVESLTQFLHGETLEPQRRIRALLEQDPVFSNADKPFLSREKMYVRSLEKAAKLVEMKKRNGWGEEDMMLAMRMLGDSTPQFLHEALFIPTLKTQLSDEQQKIWLPKAENYEIFGCYAQTELAHGSNLRKLETTATFIPETDEFEINTPTINSMKWWPGALAQSSTHCAIYARLILHGKDYGVHPFLLQIRAPGTHAPMAGIELGNLGNKIGFNTIDNGFLRVHNVRIPRSQMMMRNSKVTREGKYEPAKNAKMNYSTMVAIRANIVRNAGFALGQALTIAIRYSMVRLQGGDRIPSQKGEEVKIIDHGMQRFRLTTSLALSYAMLMTGRVMFEMHRRNLKNVIQGEVGLMAEVHATSSGLKALTSDLATAHMEDARRACGGHGYSWCGGIVDILTTTLQDVTVEGENTILHLQTSRWLLKTILAALKTKDLSAVPAGLRPALQDANVLEQERATIVPGQPVSGETLVAAFWHREARVLQEVVTRILKDGAGEEAMAKSQVRMVELSRTHGEGMLVRNFFEALAKEEQTILSKGQDPAKGYLPVLKQLAELHAIHRLLEQAGDFTEDGYVSRRQVVWLRERRDELVDGLRYEIIGLVDAYDLSDNQLNSAIGRYDGRVYESLYEWAKYGMSIMEKGSQGGVLGFDEVLKDVLAEGRRINGVVVTPKL</sequence>
<evidence type="ECO:0000256" key="4">
    <source>
        <dbReference type="ARBA" id="ARBA00022630"/>
    </source>
</evidence>
<evidence type="ECO:0000259" key="13">
    <source>
        <dbReference type="Pfam" id="PF01756"/>
    </source>
</evidence>
<comment type="caution">
    <text evidence="16">The sequence shown here is derived from an EMBL/GenBank/DDBJ whole genome shotgun (WGS) entry which is preliminary data.</text>
</comment>
<keyword evidence="8" id="KW-0443">Lipid metabolism</keyword>
<comment type="similarity">
    <text evidence="3 10">Belongs to the acyl-CoA oxidase family.</text>
</comment>
<dbReference type="PANTHER" id="PTHR10909">
    <property type="entry name" value="ELECTRON TRANSPORT OXIDOREDUCTASE"/>
    <property type="match status" value="1"/>
</dbReference>
<comment type="subcellular location">
    <subcellularLocation>
        <location evidence="2">Peroxisome</location>
    </subcellularLocation>
</comment>
<gene>
    <name evidence="16" type="primary">ACOX1</name>
    <name evidence="16" type="ORF">BG015_005613</name>
</gene>
<dbReference type="Pfam" id="PF22924">
    <property type="entry name" value="ACOX_C_alpha1"/>
    <property type="match status" value="1"/>
</dbReference>
<dbReference type="GO" id="GO:0005777">
    <property type="term" value="C:peroxisome"/>
    <property type="evidence" value="ECO:0007669"/>
    <property type="project" value="UniProtKB-SubCell"/>
</dbReference>
<dbReference type="Pfam" id="PF01756">
    <property type="entry name" value="ACOX"/>
    <property type="match status" value="1"/>
</dbReference>
<dbReference type="FunFam" id="1.20.140.10:FF:000013">
    <property type="entry name" value="Acyl-coenzyme A oxidase"/>
    <property type="match status" value="1"/>
</dbReference>
<dbReference type="Gene3D" id="1.20.140.10">
    <property type="entry name" value="Butyryl-CoA Dehydrogenase, subunit A, domain 3"/>
    <property type="match status" value="2"/>
</dbReference>
<feature type="domain" description="Acyl-CoA oxidase C-terminal" evidence="13">
    <location>
        <begin position="492"/>
        <end position="655"/>
    </location>
</feature>
<dbReference type="InterPro" id="IPR012258">
    <property type="entry name" value="Acyl-CoA_oxidase"/>
</dbReference>
<feature type="active site" description="Proton acceptor" evidence="11">
    <location>
        <position position="432"/>
    </location>
</feature>
<feature type="binding site" evidence="12">
    <location>
        <position position="147"/>
    </location>
    <ligand>
        <name>FAD</name>
        <dbReference type="ChEBI" id="CHEBI:57692"/>
    </ligand>
</feature>
<evidence type="ECO:0000256" key="9">
    <source>
        <dbReference type="ARBA" id="ARBA00023140"/>
    </source>
</evidence>
<feature type="domain" description="Acyl-coenzyme A oxidase N-terminal" evidence="14">
    <location>
        <begin position="29"/>
        <end position="141"/>
    </location>
</feature>
<dbReference type="Gene3D" id="1.10.540.10">
    <property type="entry name" value="Acyl-CoA dehydrogenase/oxidase, N-terminal domain"/>
    <property type="match status" value="1"/>
</dbReference>
<dbReference type="AlphaFoldDB" id="A0A9P5S0M7"/>
<reference evidence="16" key="1">
    <citation type="journal article" date="2020" name="Fungal Divers.">
        <title>Resolving the Mortierellaceae phylogeny through synthesis of multi-gene phylogenetics and phylogenomics.</title>
        <authorList>
            <person name="Vandepol N."/>
            <person name="Liber J."/>
            <person name="Desiro A."/>
            <person name="Na H."/>
            <person name="Kennedy M."/>
            <person name="Barry K."/>
            <person name="Grigoriev I.V."/>
            <person name="Miller A.N."/>
            <person name="O'Donnell K."/>
            <person name="Stajich J.E."/>
            <person name="Bonito G."/>
        </authorList>
    </citation>
    <scope>NUCLEOTIDE SEQUENCE</scope>
    <source>
        <strain evidence="16">NRRL 6426</strain>
    </source>
</reference>
<dbReference type="OrthoDB" id="538336at2759"/>
<dbReference type="PANTHER" id="PTHR10909:SF250">
    <property type="entry name" value="PEROXISOMAL ACYL-COENZYME A OXIDASE 1"/>
    <property type="match status" value="1"/>
</dbReference>
<evidence type="ECO:0000256" key="12">
    <source>
        <dbReference type="PIRSR" id="PIRSR000168-2"/>
    </source>
</evidence>
<dbReference type="PIRSF" id="PIRSF000168">
    <property type="entry name" value="Acyl-CoA_oxidase"/>
    <property type="match status" value="1"/>
</dbReference>
<keyword evidence="9" id="KW-0576">Peroxisome</keyword>
<keyword evidence="6" id="KW-0276">Fatty acid metabolism</keyword>
<evidence type="ECO:0000259" key="14">
    <source>
        <dbReference type="Pfam" id="PF14749"/>
    </source>
</evidence>
<dbReference type="GO" id="GO:0055088">
    <property type="term" value="P:lipid homeostasis"/>
    <property type="evidence" value="ECO:0007669"/>
    <property type="project" value="TreeGrafter"/>
</dbReference>
<dbReference type="EMBL" id="JAAAUQ010000260">
    <property type="protein sequence ID" value="KAF9152222.1"/>
    <property type="molecule type" value="Genomic_DNA"/>
</dbReference>
<evidence type="ECO:0000256" key="11">
    <source>
        <dbReference type="PIRSR" id="PIRSR000168-1"/>
    </source>
</evidence>
<feature type="binding site" evidence="12">
    <location>
        <position position="186"/>
    </location>
    <ligand>
        <name>FAD</name>
        <dbReference type="ChEBI" id="CHEBI:57692"/>
    </ligand>
</feature>